<dbReference type="Proteomes" id="UP000247540">
    <property type="component" value="Unassembled WGS sequence"/>
</dbReference>
<evidence type="ECO:0000256" key="6">
    <source>
        <dbReference type="ARBA" id="ARBA00023136"/>
    </source>
</evidence>
<feature type="transmembrane region" description="Helical" evidence="7">
    <location>
        <begin position="205"/>
        <end position="226"/>
    </location>
</feature>
<gene>
    <name evidence="9" type="ORF">DFQ15_10454</name>
</gene>
<dbReference type="GO" id="GO:0012505">
    <property type="term" value="C:endomembrane system"/>
    <property type="evidence" value="ECO:0007669"/>
    <property type="project" value="UniProtKB-SubCell"/>
</dbReference>
<proteinExistence type="inferred from homology"/>
<evidence type="ECO:0000256" key="1">
    <source>
        <dbReference type="ARBA" id="ARBA00004127"/>
    </source>
</evidence>
<evidence type="ECO:0000259" key="8">
    <source>
        <dbReference type="PROSITE" id="PS50850"/>
    </source>
</evidence>
<dbReference type="InterPro" id="IPR020846">
    <property type="entry name" value="MFS_dom"/>
</dbReference>
<dbReference type="GO" id="GO:0022857">
    <property type="term" value="F:transmembrane transporter activity"/>
    <property type="evidence" value="ECO:0007669"/>
    <property type="project" value="InterPro"/>
</dbReference>
<dbReference type="InterPro" id="IPR036259">
    <property type="entry name" value="MFS_trans_sf"/>
</dbReference>
<dbReference type="AlphaFoldDB" id="A0A318SNQ0"/>
<dbReference type="PROSITE" id="PS50850">
    <property type="entry name" value="MFS"/>
    <property type="match status" value="1"/>
</dbReference>
<feature type="transmembrane region" description="Helical" evidence="7">
    <location>
        <begin position="321"/>
        <end position="342"/>
    </location>
</feature>
<feature type="transmembrane region" description="Helical" evidence="7">
    <location>
        <begin position="29"/>
        <end position="49"/>
    </location>
</feature>
<feature type="transmembrane region" description="Helical" evidence="7">
    <location>
        <begin position="260"/>
        <end position="279"/>
    </location>
</feature>
<dbReference type="PANTHER" id="PTHR23514">
    <property type="entry name" value="BYPASS OF STOP CODON PROTEIN 6"/>
    <property type="match status" value="1"/>
</dbReference>
<sequence>MAGMLFVLWSIGFSAGSFTATVLLRAYGAVLVLAVLSCVTAVLSLLQFATIYAGHFFALYLALGLCGGSIFTASHTLFGDLFAERRSSALAVLDVVFSIGNMAAPLAIVALLHRQMQWQTFYLVLAIGFSAVGILFFWQFTQRRFAERSARSATTIEKTEAGHGAPPFAEVAVLAIASFSLGTVEWTQNVWFVTYAIEGGMGPDLARFCISVFTAGMIVSRLSIILFDEGVQSARAQWAMLFLALSGEALVVMGKTVPSMLIGNFLLGSGIGGLFPIFLGRAMDRNPASSATLSMLMVVSLTLGGQLASFTLGALADRFGVTAAFSATIPMITIMCLTFGIYRRM</sequence>
<dbReference type="Pfam" id="PF07690">
    <property type="entry name" value="MFS_1"/>
    <property type="match status" value="1"/>
</dbReference>
<dbReference type="SUPFAM" id="SSF103473">
    <property type="entry name" value="MFS general substrate transporter"/>
    <property type="match status" value="1"/>
</dbReference>
<evidence type="ECO:0000256" key="4">
    <source>
        <dbReference type="ARBA" id="ARBA00022692"/>
    </source>
</evidence>
<dbReference type="InterPro" id="IPR051788">
    <property type="entry name" value="MFS_Transporter"/>
</dbReference>
<evidence type="ECO:0000313" key="10">
    <source>
        <dbReference type="Proteomes" id="UP000247540"/>
    </source>
</evidence>
<feature type="transmembrane region" description="Helical" evidence="7">
    <location>
        <begin position="291"/>
        <end position="315"/>
    </location>
</feature>
<accession>A0A318SNQ0</accession>
<dbReference type="InterPro" id="IPR011701">
    <property type="entry name" value="MFS"/>
</dbReference>
<name>A0A318SNQ0_9BURK</name>
<comment type="subcellular location">
    <subcellularLocation>
        <location evidence="1">Endomembrane system</location>
        <topology evidence="1">Multi-pass membrane protein</topology>
    </subcellularLocation>
</comment>
<comment type="similarity">
    <text evidence="2">Belongs to the major facilitator superfamily.</text>
</comment>
<keyword evidence="4 7" id="KW-0812">Transmembrane</keyword>
<keyword evidence="5 7" id="KW-1133">Transmembrane helix</keyword>
<feature type="transmembrane region" description="Helical" evidence="7">
    <location>
        <begin position="238"/>
        <end position="254"/>
    </location>
</feature>
<organism evidence="9 10">
    <name type="scientific">Xylophilus ampelinus</name>
    <dbReference type="NCBI Taxonomy" id="54067"/>
    <lineage>
        <taxon>Bacteria</taxon>
        <taxon>Pseudomonadati</taxon>
        <taxon>Pseudomonadota</taxon>
        <taxon>Betaproteobacteria</taxon>
        <taxon>Burkholderiales</taxon>
        <taxon>Xylophilus</taxon>
    </lineage>
</organism>
<evidence type="ECO:0000256" key="3">
    <source>
        <dbReference type="ARBA" id="ARBA00022448"/>
    </source>
</evidence>
<feature type="transmembrane region" description="Helical" evidence="7">
    <location>
        <begin position="120"/>
        <end position="140"/>
    </location>
</feature>
<comment type="caution">
    <text evidence="9">The sequence shown here is derived from an EMBL/GenBank/DDBJ whole genome shotgun (WGS) entry which is preliminary data.</text>
</comment>
<feature type="transmembrane region" description="Helical" evidence="7">
    <location>
        <begin position="90"/>
        <end position="113"/>
    </location>
</feature>
<dbReference type="Gene3D" id="1.20.1250.20">
    <property type="entry name" value="MFS general substrate transporter like domains"/>
    <property type="match status" value="2"/>
</dbReference>
<feature type="transmembrane region" description="Helical" evidence="7">
    <location>
        <begin position="56"/>
        <end position="78"/>
    </location>
</feature>
<dbReference type="PANTHER" id="PTHR23514:SF3">
    <property type="entry name" value="BYPASS OF STOP CODON PROTEIN 6"/>
    <property type="match status" value="1"/>
</dbReference>
<reference evidence="9 10" key="1">
    <citation type="submission" date="2018-06" db="EMBL/GenBank/DDBJ databases">
        <title>Genomic Encyclopedia of Type Strains, Phase III (KMG-III): the genomes of soil and plant-associated and newly described type strains.</title>
        <authorList>
            <person name="Whitman W."/>
        </authorList>
    </citation>
    <scope>NUCLEOTIDE SEQUENCE [LARGE SCALE GENOMIC DNA]</scope>
    <source>
        <strain evidence="9 10">CECT 7646</strain>
    </source>
</reference>
<evidence type="ECO:0000256" key="2">
    <source>
        <dbReference type="ARBA" id="ARBA00008335"/>
    </source>
</evidence>
<dbReference type="GO" id="GO:0016020">
    <property type="term" value="C:membrane"/>
    <property type="evidence" value="ECO:0007669"/>
    <property type="project" value="TreeGrafter"/>
</dbReference>
<evidence type="ECO:0000313" key="9">
    <source>
        <dbReference type="EMBL" id="PYE78862.1"/>
    </source>
</evidence>
<keyword evidence="6 7" id="KW-0472">Membrane</keyword>
<evidence type="ECO:0000256" key="7">
    <source>
        <dbReference type="SAM" id="Phobius"/>
    </source>
</evidence>
<keyword evidence="3" id="KW-0813">Transport</keyword>
<feature type="domain" description="Major facilitator superfamily (MFS) profile" evidence="8">
    <location>
        <begin position="1"/>
        <end position="345"/>
    </location>
</feature>
<keyword evidence="10" id="KW-1185">Reference proteome</keyword>
<evidence type="ECO:0000256" key="5">
    <source>
        <dbReference type="ARBA" id="ARBA00022989"/>
    </source>
</evidence>
<dbReference type="EMBL" id="QJTC01000004">
    <property type="protein sequence ID" value="PYE78862.1"/>
    <property type="molecule type" value="Genomic_DNA"/>
</dbReference>
<protein>
    <submittedName>
        <fullName evidence="9">Fucose permease</fullName>
    </submittedName>
</protein>